<keyword evidence="5" id="KW-0418">Kinase</keyword>
<dbReference type="SUPFAM" id="SSF55874">
    <property type="entry name" value="ATPase domain of HSP90 chaperone/DNA topoisomerase II/histidine kinase"/>
    <property type="match status" value="1"/>
</dbReference>
<evidence type="ECO:0000256" key="3">
    <source>
        <dbReference type="ARBA" id="ARBA00022679"/>
    </source>
</evidence>
<dbReference type="GO" id="GO:0005524">
    <property type="term" value="F:ATP binding"/>
    <property type="evidence" value="ECO:0007669"/>
    <property type="project" value="UniProtKB-KW"/>
</dbReference>
<dbReference type="InterPro" id="IPR004358">
    <property type="entry name" value="Sig_transdc_His_kin-like_C"/>
</dbReference>
<evidence type="ECO:0000259" key="8">
    <source>
        <dbReference type="PROSITE" id="PS50109"/>
    </source>
</evidence>
<evidence type="ECO:0000256" key="4">
    <source>
        <dbReference type="ARBA" id="ARBA00022741"/>
    </source>
</evidence>
<keyword evidence="7" id="KW-0472">Membrane</keyword>
<name>A0ABT6BDB5_9GAMM</name>
<sequence>MKRVSLEGRMMLVVAGSAIAGALVFAGVTAWPFPQILAWMRADLAARGHLRAPMALEPFDAGTALVICLLVLLPLSAWMAHVLVEPMRRILRALESAVASYRDGDYSMSIGTKRDDELGDLIRMHNQLGTILREQRQHLAQRELLLDTVVQNTPVALVLTDASNKVTYANIAARHLFNEGRTLVGLGFEAVMATMPDTLRAAAATDEDALFTVELEGSEETFHLSQRGFRLQGRPHRLRLYRRMTRELSRQEVQTWKRVIRVISHELNNSLAPITSLSHSGIELVRRGDLERLPGVFASIGDRARHLHGFIAGYASFAKLPAPQSRAVPWAPFLQALALHARFRLDGALPEQPGWFDPSQIEQVLINLIKNAHEAGGDPAAVTVAVRVSGRDTLVMVDDRGPGMSDTVLAQALLPFYSTKRSGTGLGLALAREISEAHGGRVALGNRDGGGLRVTLVLPAGPA</sequence>
<dbReference type="PROSITE" id="PS50109">
    <property type="entry name" value="HIS_KIN"/>
    <property type="match status" value="1"/>
</dbReference>
<evidence type="ECO:0000256" key="6">
    <source>
        <dbReference type="ARBA" id="ARBA00022840"/>
    </source>
</evidence>
<dbReference type="SUPFAM" id="SSF55785">
    <property type="entry name" value="PYP-like sensor domain (PAS domain)"/>
    <property type="match status" value="1"/>
</dbReference>
<dbReference type="Pfam" id="PF02518">
    <property type="entry name" value="HATPase_c"/>
    <property type="match status" value="1"/>
</dbReference>
<keyword evidence="6 9" id="KW-0067">ATP-binding</keyword>
<accession>A0ABT6BDB5</accession>
<evidence type="ECO:0000313" key="9">
    <source>
        <dbReference type="EMBL" id="MDF4025212.1"/>
    </source>
</evidence>
<dbReference type="PRINTS" id="PR00344">
    <property type="entry name" value="BCTRLSENSOR"/>
</dbReference>
<evidence type="ECO:0000256" key="7">
    <source>
        <dbReference type="SAM" id="Phobius"/>
    </source>
</evidence>
<dbReference type="InterPro" id="IPR036890">
    <property type="entry name" value="HATPase_C_sf"/>
</dbReference>
<keyword evidence="7" id="KW-1133">Transmembrane helix</keyword>
<dbReference type="CDD" id="cd00075">
    <property type="entry name" value="HATPase"/>
    <property type="match status" value="1"/>
</dbReference>
<gene>
    <name evidence="9" type="ORF">P3W24_09575</name>
</gene>
<dbReference type="InterPro" id="IPR050980">
    <property type="entry name" value="2C_sensor_his_kinase"/>
</dbReference>
<dbReference type="Gene3D" id="6.10.340.10">
    <property type="match status" value="1"/>
</dbReference>
<dbReference type="InterPro" id="IPR003594">
    <property type="entry name" value="HATPase_dom"/>
</dbReference>
<dbReference type="EMBL" id="JARJJS010000002">
    <property type="protein sequence ID" value="MDF4025212.1"/>
    <property type="molecule type" value="Genomic_DNA"/>
</dbReference>
<dbReference type="Gene3D" id="3.30.565.10">
    <property type="entry name" value="Histidine kinase-like ATPase, C-terminal domain"/>
    <property type="match status" value="1"/>
</dbReference>
<proteinExistence type="predicted"/>
<dbReference type="InterPro" id="IPR005467">
    <property type="entry name" value="His_kinase_dom"/>
</dbReference>
<feature type="domain" description="Histidine kinase" evidence="8">
    <location>
        <begin position="357"/>
        <end position="462"/>
    </location>
</feature>
<evidence type="ECO:0000313" key="10">
    <source>
        <dbReference type="Proteomes" id="UP001528850"/>
    </source>
</evidence>
<keyword evidence="3" id="KW-0808">Transferase</keyword>
<dbReference type="PANTHER" id="PTHR44936:SF10">
    <property type="entry name" value="SENSOR PROTEIN RSTB"/>
    <property type="match status" value="1"/>
</dbReference>
<evidence type="ECO:0000256" key="1">
    <source>
        <dbReference type="ARBA" id="ARBA00000085"/>
    </source>
</evidence>
<comment type="catalytic activity">
    <reaction evidence="1">
        <text>ATP + protein L-histidine = ADP + protein N-phospho-L-histidine.</text>
        <dbReference type="EC" id="2.7.13.3"/>
    </reaction>
</comment>
<keyword evidence="7" id="KW-0812">Transmembrane</keyword>
<keyword evidence="10" id="KW-1185">Reference proteome</keyword>
<dbReference type="RefSeq" id="WP_320549720.1">
    <property type="nucleotide sequence ID" value="NZ_JAQLOK010000001.1"/>
</dbReference>
<dbReference type="EC" id="2.7.13.3" evidence="2"/>
<dbReference type="InterPro" id="IPR035965">
    <property type="entry name" value="PAS-like_dom_sf"/>
</dbReference>
<protein>
    <recommendedName>
        <fullName evidence="2">histidine kinase</fullName>
        <ecNumber evidence="2">2.7.13.3</ecNumber>
    </recommendedName>
</protein>
<dbReference type="Proteomes" id="UP001528850">
    <property type="component" value="Unassembled WGS sequence"/>
</dbReference>
<dbReference type="SMART" id="SM00387">
    <property type="entry name" value="HATPase_c"/>
    <property type="match status" value="1"/>
</dbReference>
<comment type="caution">
    <text evidence="9">The sequence shown here is derived from an EMBL/GenBank/DDBJ whole genome shotgun (WGS) entry which is preliminary data.</text>
</comment>
<dbReference type="SUPFAM" id="SSF47384">
    <property type="entry name" value="Homodimeric domain of signal transducing histidine kinase"/>
    <property type="match status" value="1"/>
</dbReference>
<dbReference type="PANTHER" id="PTHR44936">
    <property type="entry name" value="SENSOR PROTEIN CREC"/>
    <property type="match status" value="1"/>
</dbReference>
<organism evidence="9 10">
    <name type="scientific">Luteibacter sahnii</name>
    <dbReference type="NCBI Taxonomy" id="3021977"/>
    <lineage>
        <taxon>Bacteria</taxon>
        <taxon>Pseudomonadati</taxon>
        <taxon>Pseudomonadota</taxon>
        <taxon>Gammaproteobacteria</taxon>
        <taxon>Lysobacterales</taxon>
        <taxon>Rhodanobacteraceae</taxon>
        <taxon>Luteibacter</taxon>
    </lineage>
</organism>
<evidence type="ECO:0000256" key="5">
    <source>
        <dbReference type="ARBA" id="ARBA00022777"/>
    </source>
</evidence>
<feature type="transmembrane region" description="Helical" evidence="7">
    <location>
        <begin position="61"/>
        <end position="84"/>
    </location>
</feature>
<reference evidence="9 10" key="1">
    <citation type="journal article" date="2024" name="Curr. Microbiol.">
        <title>Luteibacter sahnii sp. nov., A Novel Yellow-Colored Xanthomonadin Pigment Producing Probiotic Bacterium from Healthy Rice Seed Microbiome.</title>
        <authorList>
            <person name="Jaiswal G."/>
            <person name="Rana R."/>
            <person name="Nayak P.K."/>
            <person name="Chouhan R."/>
            <person name="Gandhi S.G."/>
            <person name="Patel H.K."/>
            <person name="Patil P.B."/>
        </authorList>
    </citation>
    <scope>NUCLEOTIDE SEQUENCE [LARGE SCALE GENOMIC DNA]</scope>
    <source>
        <strain evidence="9 10">PPL201</strain>
    </source>
</reference>
<keyword evidence="4" id="KW-0547">Nucleotide-binding</keyword>
<dbReference type="InterPro" id="IPR036097">
    <property type="entry name" value="HisK_dim/P_sf"/>
</dbReference>
<evidence type="ECO:0000256" key="2">
    <source>
        <dbReference type="ARBA" id="ARBA00012438"/>
    </source>
</evidence>